<keyword evidence="5" id="KW-0350">Heme biosynthesis</keyword>
<evidence type="ECO:0000256" key="6">
    <source>
        <dbReference type="ARBA" id="ARBA00023239"/>
    </source>
</evidence>
<comment type="similarity">
    <text evidence="2 12">Belongs to the ALAD family.</text>
</comment>
<dbReference type="AlphaFoldDB" id="A0A2Z4AEN7"/>
<dbReference type="PIRSF" id="PIRSF001415">
    <property type="entry name" value="Porphbilin_synth"/>
    <property type="match status" value="1"/>
</dbReference>
<dbReference type="GO" id="GO:0004655">
    <property type="term" value="F:porphobilinogen synthase activity"/>
    <property type="evidence" value="ECO:0007669"/>
    <property type="project" value="UniProtKB-EC"/>
</dbReference>
<dbReference type="GO" id="GO:0006782">
    <property type="term" value="P:protoporphyrinogen IX biosynthetic process"/>
    <property type="evidence" value="ECO:0007669"/>
    <property type="project" value="UniProtKB-UniPathway"/>
</dbReference>
<evidence type="ECO:0000256" key="1">
    <source>
        <dbReference type="ARBA" id="ARBA00004694"/>
    </source>
</evidence>
<dbReference type="PRINTS" id="PR00144">
    <property type="entry name" value="DALDHYDRTASE"/>
</dbReference>
<dbReference type="InterPro" id="IPR001731">
    <property type="entry name" value="ALAD"/>
</dbReference>
<dbReference type="InterPro" id="IPR013785">
    <property type="entry name" value="Aldolase_TIM"/>
</dbReference>
<dbReference type="PANTHER" id="PTHR11458">
    <property type="entry name" value="DELTA-AMINOLEVULINIC ACID DEHYDRATASE"/>
    <property type="match status" value="1"/>
</dbReference>
<dbReference type="FunFam" id="3.20.20.70:FF:000019">
    <property type="entry name" value="Delta-aminolevulinic acid dehydratase"/>
    <property type="match status" value="1"/>
</dbReference>
<evidence type="ECO:0000313" key="14">
    <source>
        <dbReference type="Proteomes" id="UP000247465"/>
    </source>
</evidence>
<dbReference type="SMART" id="SM01004">
    <property type="entry name" value="ALAD"/>
    <property type="match status" value="1"/>
</dbReference>
<dbReference type="NCBIfam" id="NF006762">
    <property type="entry name" value="PRK09283.1"/>
    <property type="match status" value="1"/>
</dbReference>
<sequence>MMVEKRKYSIPRRLRRLRRSRGIRRLVEETEIGKSDLIMPIFVIEGDSPRQEIQAMPGQFRLNISDLVCECERLFSLNIPAVAFFPVLEPSLKDDKGTEALNEETLVLRAVRAVKKAVPDLVVITDIALDPYTSHGHDGVLNSTGSDVNNDETVSILTEMAKLNAFAGVDFVAPSDMMDGRIGVIRKSLDNTGFEETGIIAYSAKFASSYYGPFRDAIGSAHAAGTRFLGKKTYQLNPANRREARMETELDEQECADILMVKPAGPYLDIIRELRDRTDLPVAAYQVSGEYSQIQAAAQQGWLDREKCRDESLLAIKRAGADMIFTYFAREIADIT</sequence>
<name>A0A2Z4AEN7_9BACT</name>
<dbReference type="GO" id="GO:0005829">
    <property type="term" value="C:cytosol"/>
    <property type="evidence" value="ECO:0007669"/>
    <property type="project" value="TreeGrafter"/>
</dbReference>
<feature type="active site" description="Schiff-base intermediate with substrate" evidence="10">
    <location>
        <position position="262"/>
    </location>
</feature>
<evidence type="ECO:0000256" key="10">
    <source>
        <dbReference type="PIRSR" id="PIRSR001415-1"/>
    </source>
</evidence>
<feature type="active site" description="Schiff-base intermediate with substrate" evidence="10">
    <location>
        <position position="205"/>
    </location>
</feature>
<proteinExistence type="inferred from homology"/>
<evidence type="ECO:0000313" key="13">
    <source>
        <dbReference type="EMBL" id="AWT59406.1"/>
    </source>
</evidence>
<keyword evidence="7" id="KW-0627">Porphyrin biosynthesis</keyword>
<keyword evidence="11" id="KW-0479">Metal-binding</keyword>
<evidence type="ECO:0000256" key="7">
    <source>
        <dbReference type="ARBA" id="ARBA00023244"/>
    </source>
</evidence>
<dbReference type="PANTHER" id="PTHR11458:SF0">
    <property type="entry name" value="DELTA-AMINOLEVULINIC ACID DEHYDRATASE"/>
    <property type="match status" value="1"/>
</dbReference>
<keyword evidence="6 13" id="KW-0456">Lyase</keyword>
<evidence type="ECO:0000256" key="12">
    <source>
        <dbReference type="RuleBase" id="RU004161"/>
    </source>
</evidence>
<protein>
    <recommendedName>
        <fullName evidence="4">Delta-aminolevulinic acid dehydratase</fullName>
        <ecNumber evidence="3">4.2.1.24</ecNumber>
    </recommendedName>
    <alternativeName>
        <fullName evidence="8">Porphobilinogen synthase</fullName>
    </alternativeName>
</protein>
<dbReference type="GO" id="GO:0008270">
    <property type="term" value="F:zinc ion binding"/>
    <property type="evidence" value="ECO:0007669"/>
    <property type="project" value="TreeGrafter"/>
</dbReference>
<evidence type="ECO:0000256" key="11">
    <source>
        <dbReference type="PIRSR" id="PIRSR001415-5"/>
    </source>
</evidence>
<evidence type="ECO:0000256" key="9">
    <source>
        <dbReference type="ARBA" id="ARBA00047651"/>
    </source>
</evidence>
<dbReference type="Gene3D" id="3.20.20.70">
    <property type="entry name" value="Aldolase class I"/>
    <property type="match status" value="1"/>
</dbReference>
<dbReference type="UniPathway" id="UPA00251">
    <property type="reaction ID" value="UER00318"/>
</dbReference>
<evidence type="ECO:0000256" key="2">
    <source>
        <dbReference type="ARBA" id="ARBA00008055"/>
    </source>
</evidence>
<evidence type="ECO:0000256" key="4">
    <source>
        <dbReference type="ARBA" id="ARBA00020771"/>
    </source>
</evidence>
<dbReference type="SUPFAM" id="SSF51569">
    <property type="entry name" value="Aldolase"/>
    <property type="match status" value="1"/>
</dbReference>
<comment type="pathway">
    <text evidence="1">Porphyrin-containing compound metabolism; protoporphyrin-IX biosynthesis; coproporphyrinogen-III from 5-aminolevulinate: step 1/4.</text>
</comment>
<reference evidence="13 14" key="1">
    <citation type="submission" date="2018-06" db="EMBL/GenBank/DDBJ databases">
        <title>Draft Genome Sequence of a Novel Marine Bacterium Related to the Verrucomicrobia.</title>
        <authorList>
            <person name="Vosseberg J."/>
            <person name="Martijn J."/>
            <person name="Ettema T.J.G."/>
        </authorList>
    </citation>
    <scope>NUCLEOTIDE SEQUENCE [LARGE SCALE GENOMIC DNA]</scope>
    <source>
        <strain evidence="13">TARA_B100001123</strain>
    </source>
</reference>
<keyword evidence="11" id="KW-0460">Magnesium</keyword>
<comment type="catalytic activity">
    <reaction evidence="9">
        <text>2 5-aminolevulinate = porphobilinogen + 2 H2O + H(+)</text>
        <dbReference type="Rhea" id="RHEA:24064"/>
        <dbReference type="ChEBI" id="CHEBI:15377"/>
        <dbReference type="ChEBI" id="CHEBI:15378"/>
        <dbReference type="ChEBI" id="CHEBI:58126"/>
        <dbReference type="ChEBI" id="CHEBI:356416"/>
        <dbReference type="EC" id="4.2.1.24"/>
    </reaction>
</comment>
<accession>A0A2Z4AEN7</accession>
<dbReference type="Pfam" id="PF00490">
    <property type="entry name" value="ALAD"/>
    <property type="match status" value="1"/>
</dbReference>
<dbReference type="Proteomes" id="UP000247465">
    <property type="component" value="Chromosome"/>
</dbReference>
<evidence type="ECO:0000256" key="3">
    <source>
        <dbReference type="ARBA" id="ARBA00012053"/>
    </source>
</evidence>
<dbReference type="EC" id="4.2.1.24" evidence="3"/>
<dbReference type="EMBL" id="CP029803">
    <property type="protein sequence ID" value="AWT59406.1"/>
    <property type="molecule type" value="Genomic_DNA"/>
</dbReference>
<organism evidence="13 14">
    <name type="scientific">Candidatus Moanibacter tarae</name>
    <dbReference type="NCBI Taxonomy" id="2200854"/>
    <lineage>
        <taxon>Bacteria</taxon>
        <taxon>Pseudomonadati</taxon>
        <taxon>Verrucomicrobiota</taxon>
        <taxon>Opitutia</taxon>
        <taxon>Puniceicoccales</taxon>
        <taxon>Puniceicoccales incertae sedis</taxon>
        <taxon>Candidatus Moanibacter</taxon>
    </lineage>
</organism>
<feature type="binding site" evidence="11">
    <location>
        <position position="247"/>
    </location>
    <ligand>
        <name>Mg(2+)</name>
        <dbReference type="ChEBI" id="CHEBI:18420"/>
    </ligand>
</feature>
<evidence type="ECO:0000256" key="5">
    <source>
        <dbReference type="ARBA" id="ARBA00023133"/>
    </source>
</evidence>
<gene>
    <name evidence="13" type="primary">hemB</name>
    <name evidence="13" type="ORF">DF168_00594</name>
</gene>
<dbReference type="KEGG" id="mtar:DF168_00594"/>
<evidence type="ECO:0000256" key="8">
    <source>
        <dbReference type="ARBA" id="ARBA00032837"/>
    </source>
</evidence>